<dbReference type="PANTHER" id="PTHR10361:SF28">
    <property type="entry name" value="P3 PROTEIN-RELATED"/>
    <property type="match status" value="1"/>
</dbReference>
<dbReference type="InterPro" id="IPR038770">
    <property type="entry name" value="Na+/solute_symporter_sf"/>
</dbReference>
<organism evidence="6 7">
    <name type="scientific">Zeaxanthinibacter enoshimensis</name>
    <dbReference type="NCBI Taxonomy" id="392009"/>
    <lineage>
        <taxon>Bacteria</taxon>
        <taxon>Pseudomonadati</taxon>
        <taxon>Bacteroidota</taxon>
        <taxon>Flavobacteriia</taxon>
        <taxon>Flavobacteriales</taxon>
        <taxon>Flavobacteriaceae</taxon>
        <taxon>Zeaxanthinibacter</taxon>
    </lineage>
</organism>
<name>A0A4R6TH62_9FLAO</name>
<dbReference type="PANTHER" id="PTHR10361">
    <property type="entry name" value="SODIUM-BILE ACID COTRANSPORTER"/>
    <property type="match status" value="1"/>
</dbReference>
<protein>
    <submittedName>
        <fullName evidence="6">BASS family bile acid:Na+ symporter</fullName>
    </submittedName>
</protein>
<feature type="transmembrane region" description="Helical" evidence="5">
    <location>
        <begin position="184"/>
        <end position="201"/>
    </location>
</feature>
<evidence type="ECO:0000256" key="2">
    <source>
        <dbReference type="ARBA" id="ARBA00022692"/>
    </source>
</evidence>
<evidence type="ECO:0000256" key="5">
    <source>
        <dbReference type="SAM" id="Phobius"/>
    </source>
</evidence>
<feature type="transmembrane region" description="Helical" evidence="5">
    <location>
        <begin position="49"/>
        <end position="72"/>
    </location>
</feature>
<dbReference type="EMBL" id="SNYI01000003">
    <property type="protein sequence ID" value="TDQ29203.1"/>
    <property type="molecule type" value="Genomic_DNA"/>
</dbReference>
<comment type="caution">
    <text evidence="6">The sequence shown here is derived from an EMBL/GenBank/DDBJ whole genome shotgun (WGS) entry which is preliminary data.</text>
</comment>
<dbReference type="Gene3D" id="1.20.1530.20">
    <property type="match status" value="1"/>
</dbReference>
<feature type="transmembrane region" description="Helical" evidence="5">
    <location>
        <begin position="107"/>
        <end position="131"/>
    </location>
</feature>
<evidence type="ECO:0000256" key="3">
    <source>
        <dbReference type="ARBA" id="ARBA00022989"/>
    </source>
</evidence>
<keyword evidence="3 5" id="KW-1133">Transmembrane helix</keyword>
<gene>
    <name evidence="6" type="ORF">CLV82_2657</name>
</gene>
<comment type="subcellular location">
    <subcellularLocation>
        <location evidence="1">Membrane</location>
        <topology evidence="1">Multi-pass membrane protein</topology>
    </subcellularLocation>
</comment>
<evidence type="ECO:0000313" key="7">
    <source>
        <dbReference type="Proteomes" id="UP000295468"/>
    </source>
</evidence>
<dbReference type="InterPro" id="IPR004710">
    <property type="entry name" value="Bilac:Na_transpt"/>
</dbReference>
<accession>A0A4R6TH62</accession>
<dbReference type="OrthoDB" id="9806785at2"/>
<keyword evidence="4 5" id="KW-0472">Membrane</keyword>
<dbReference type="GO" id="GO:0016020">
    <property type="term" value="C:membrane"/>
    <property type="evidence" value="ECO:0007669"/>
    <property type="project" value="UniProtKB-SubCell"/>
</dbReference>
<dbReference type="Pfam" id="PF01758">
    <property type="entry name" value="SBF"/>
    <property type="match status" value="1"/>
</dbReference>
<evidence type="ECO:0000256" key="1">
    <source>
        <dbReference type="ARBA" id="ARBA00004141"/>
    </source>
</evidence>
<keyword evidence="7" id="KW-1185">Reference proteome</keyword>
<keyword evidence="2 5" id="KW-0812">Transmembrane</keyword>
<dbReference type="RefSeq" id="WP_133644788.1">
    <property type="nucleotide sequence ID" value="NZ_SNYI01000003.1"/>
</dbReference>
<feature type="transmembrane region" description="Helical" evidence="5">
    <location>
        <begin position="78"/>
        <end position="100"/>
    </location>
</feature>
<feature type="transmembrane region" description="Helical" evidence="5">
    <location>
        <begin position="151"/>
        <end position="172"/>
    </location>
</feature>
<reference evidence="6 7" key="1">
    <citation type="submission" date="2019-03" db="EMBL/GenBank/DDBJ databases">
        <title>Genomic Encyclopedia of Archaeal and Bacterial Type Strains, Phase II (KMG-II): from individual species to whole genera.</title>
        <authorList>
            <person name="Goeker M."/>
        </authorList>
    </citation>
    <scope>NUCLEOTIDE SEQUENCE [LARGE SCALE GENOMIC DNA]</scope>
    <source>
        <strain evidence="6 7">DSM 18435</strain>
    </source>
</reference>
<dbReference type="Proteomes" id="UP000295468">
    <property type="component" value="Unassembled WGS sequence"/>
</dbReference>
<proteinExistence type="predicted"/>
<dbReference type="AlphaFoldDB" id="A0A4R6TH62"/>
<sequence>MEQQLDTLQINFSPENLWILNIALAFVMYGIALEISLSDFKRLWIAPRPIFTGLLSQFLLLPALTFILVLLIRPEPGIALGMFLVAACPGGNVSNFMTYLAGGNNALFVSLTALATLLAVMMTPFNLQFWGSLYGPTEEILEQVAVAPAEMVKLVLLLLAIPLVLGMLTRHYYPRLANVLAKKLKWTSLLFFLLLILLALYDNSQLLVSRLQSVFWIVLLHNALALSAGYTIATLMKLDGQDRRTLAIETGIQNSGLGLLLIFTFFEQLGTMALLTAVWGIWHLVSGLAISGYWSSRPLTKNIPG</sequence>
<evidence type="ECO:0000256" key="4">
    <source>
        <dbReference type="ARBA" id="ARBA00023136"/>
    </source>
</evidence>
<feature type="transmembrane region" description="Helical" evidence="5">
    <location>
        <begin position="213"/>
        <end position="233"/>
    </location>
</feature>
<evidence type="ECO:0000313" key="6">
    <source>
        <dbReference type="EMBL" id="TDQ29203.1"/>
    </source>
</evidence>
<dbReference type="InterPro" id="IPR002657">
    <property type="entry name" value="BilAc:Na_symport/Acr3"/>
</dbReference>
<feature type="transmembrane region" description="Helical" evidence="5">
    <location>
        <begin position="17"/>
        <end position="37"/>
    </location>
</feature>